<proteinExistence type="predicted"/>
<comment type="caution">
    <text evidence="1">The sequence shown here is derived from an EMBL/GenBank/DDBJ whole genome shotgun (WGS) entry which is preliminary data.</text>
</comment>
<dbReference type="EMBL" id="QXCT01000002">
    <property type="protein sequence ID" value="MDW9255790.1"/>
    <property type="molecule type" value="Genomic_DNA"/>
</dbReference>
<evidence type="ECO:0000313" key="1">
    <source>
        <dbReference type="EMBL" id="MDW9255790.1"/>
    </source>
</evidence>
<protein>
    <submittedName>
        <fullName evidence="1">Uncharacterized protein</fullName>
    </submittedName>
</protein>
<gene>
    <name evidence="1" type="ORF">C7S16_2827</name>
</gene>
<dbReference type="AlphaFoldDB" id="A0AAW9CY13"/>
<organism evidence="1 2">
    <name type="scientific">Burkholderia thailandensis</name>
    <dbReference type="NCBI Taxonomy" id="57975"/>
    <lineage>
        <taxon>Bacteria</taxon>
        <taxon>Pseudomonadati</taxon>
        <taxon>Pseudomonadota</taxon>
        <taxon>Betaproteobacteria</taxon>
        <taxon>Burkholderiales</taxon>
        <taxon>Burkholderiaceae</taxon>
        <taxon>Burkholderia</taxon>
        <taxon>pseudomallei group</taxon>
    </lineage>
</organism>
<evidence type="ECO:0000313" key="2">
    <source>
        <dbReference type="Proteomes" id="UP001272137"/>
    </source>
</evidence>
<name>A0AAW9CY13_BURTH</name>
<reference evidence="1" key="1">
    <citation type="submission" date="2018-08" db="EMBL/GenBank/DDBJ databases">
        <title>Identification of Burkholderia cepacia strains that express a Burkholderia pseudomallei-like capsular polysaccharide.</title>
        <authorList>
            <person name="Burtnick M.N."/>
            <person name="Vongsouvath M."/>
            <person name="Newton P."/>
            <person name="Wuthiekanun V."/>
            <person name="Limmathurotsakul D."/>
            <person name="Brett P.J."/>
            <person name="Chantratita N."/>
            <person name="Dance D.A."/>
        </authorList>
    </citation>
    <scope>NUCLEOTIDE SEQUENCE</scope>
    <source>
        <strain evidence="1">SBXCC001</strain>
    </source>
</reference>
<accession>A0AAW9CY13</accession>
<dbReference type="Proteomes" id="UP001272137">
    <property type="component" value="Unassembled WGS sequence"/>
</dbReference>
<sequence>MAALLPLRARTGMRFARFIKPGWAGGEDEYSASSCNRMT</sequence>